<organism evidence="1 2">
    <name type="scientific">Aquimarina addita</name>
    <dbReference type="NCBI Taxonomy" id="870485"/>
    <lineage>
        <taxon>Bacteria</taxon>
        <taxon>Pseudomonadati</taxon>
        <taxon>Bacteroidota</taxon>
        <taxon>Flavobacteriia</taxon>
        <taxon>Flavobacteriales</taxon>
        <taxon>Flavobacteriaceae</taxon>
        <taxon>Aquimarina</taxon>
    </lineage>
</organism>
<dbReference type="Proteomes" id="UP001500459">
    <property type="component" value="Unassembled WGS sequence"/>
</dbReference>
<evidence type="ECO:0008006" key="3">
    <source>
        <dbReference type="Google" id="ProtNLM"/>
    </source>
</evidence>
<name>A0ABP7X7M9_9FLAO</name>
<protein>
    <recommendedName>
        <fullName evidence="3">Asparagine synthetase B</fullName>
    </recommendedName>
</protein>
<keyword evidence="2" id="KW-1185">Reference proteome</keyword>
<proteinExistence type="predicted"/>
<evidence type="ECO:0000313" key="1">
    <source>
        <dbReference type="EMBL" id="GAA4106708.1"/>
    </source>
</evidence>
<reference evidence="2" key="1">
    <citation type="journal article" date="2019" name="Int. J. Syst. Evol. Microbiol.">
        <title>The Global Catalogue of Microorganisms (GCM) 10K type strain sequencing project: providing services to taxonomists for standard genome sequencing and annotation.</title>
        <authorList>
            <consortium name="The Broad Institute Genomics Platform"/>
            <consortium name="The Broad Institute Genome Sequencing Center for Infectious Disease"/>
            <person name="Wu L."/>
            <person name="Ma J."/>
        </authorList>
    </citation>
    <scope>NUCLEOTIDE SEQUENCE [LARGE SCALE GENOMIC DNA]</scope>
    <source>
        <strain evidence="2">JCM 17106</strain>
    </source>
</reference>
<gene>
    <name evidence="1" type="ORF">GCM10022393_01270</name>
</gene>
<dbReference type="EMBL" id="BAABCW010000001">
    <property type="protein sequence ID" value="GAA4106708.1"/>
    <property type="molecule type" value="Genomic_DNA"/>
</dbReference>
<evidence type="ECO:0000313" key="2">
    <source>
        <dbReference type="Proteomes" id="UP001500459"/>
    </source>
</evidence>
<sequence length="408" mass="46431">MSGFSTYASYVLIPMDAESQENHLKAYGITYWTLSKDLKVKWLLNYRGGSFLLPDTENIRKECTIRGVSYEVVNDAETQEILLEISSPSQNMEAVVLEKAPKIAVYSPKGNQPWDDAVTMVLTFAEIPYETIYDREVLEDNLILYDWLHLHHEDFTGQYGKFYATYRAVPWYTKEKAKAEKLAKDLGYQKVSEAKLAVALKIRDYVVGGGFIFAMCSATDSFEIALAAEGVDICEPMFDGDPSEPGYQSKIDFSKTFAFTDFTLERSPNVYEFSSIDMTRKRRIPKTTDYFTLMDFSAKWDPIPTMLCQNHTALVKGFMGQTTAYDSNEIKSNVLVLGENKTNNEARYIHGIKGKGFFTFYGGHDPEDYQHRVGDPKTELELHPNSPGYRLILNNVLFPAAKKKKQKT</sequence>
<accession>A0ABP7X7M9</accession>
<comment type="caution">
    <text evidence="1">The sequence shown here is derived from an EMBL/GenBank/DDBJ whole genome shotgun (WGS) entry which is preliminary data.</text>
</comment>